<dbReference type="PANTHER" id="PTHR33710:SF77">
    <property type="entry name" value="DNASE I-LIKE SUPERFAMILY PROTEIN"/>
    <property type="match status" value="1"/>
</dbReference>
<accession>A0ABM0WBI4</accession>
<gene>
    <name evidence="2" type="primary">LOC104748739</name>
</gene>
<protein>
    <submittedName>
        <fullName evidence="2">Uncharacterized protein LOC104748739</fullName>
    </submittedName>
</protein>
<proteinExistence type="predicted"/>
<reference evidence="2" key="2">
    <citation type="submission" date="2025-08" db="UniProtKB">
        <authorList>
            <consortium name="RefSeq"/>
        </authorList>
    </citation>
    <scope>IDENTIFICATION</scope>
    <source>
        <tissue evidence="2">Leaf</tissue>
    </source>
</reference>
<evidence type="ECO:0000313" key="1">
    <source>
        <dbReference type="Proteomes" id="UP000694864"/>
    </source>
</evidence>
<dbReference type="RefSeq" id="XP_010468638.1">
    <property type="nucleotide sequence ID" value="XM_010470336.1"/>
</dbReference>
<name>A0ABM0WBI4_CAMSA</name>
<dbReference type="GeneID" id="104748739"/>
<dbReference type="PANTHER" id="PTHR33710">
    <property type="entry name" value="BNAC02G09200D PROTEIN"/>
    <property type="match status" value="1"/>
</dbReference>
<evidence type="ECO:0000313" key="2">
    <source>
        <dbReference type="RefSeq" id="XP_010468638.1"/>
    </source>
</evidence>
<reference evidence="1" key="1">
    <citation type="journal article" date="2014" name="Nat. Commun.">
        <title>The emerging biofuel crop Camelina sativa retains a highly undifferentiated hexaploid genome structure.</title>
        <authorList>
            <person name="Kagale S."/>
            <person name="Koh C."/>
            <person name="Nixon J."/>
            <person name="Bollina V."/>
            <person name="Clarke W.E."/>
            <person name="Tuteja R."/>
            <person name="Spillane C."/>
            <person name="Robinson S.J."/>
            <person name="Links M.G."/>
            <person name="Clarke C."/>
            <person name="Higgins E.E."/>
            <person name="Huebert T."/>
            <person name="Sharpe A.G."/>
            <person name="Parkin I.A."/>
        </authorList>
    </citation>
    <scope>NUCLEOTIDE SEQUENCE [LARGE SCALE GENOMIC DNA]</scope>
    <source>
        <strain evidence="1">cv. DH55</strain>
    </source>
</reference>
<sequence length="160" mass="17994">MFVDNGLSDLSSRGALYMWKNNQPDNPILRKLDKVLVNDQWRDSFPEAIAILDPPGDSDHSLALVHTSSHIQTSKKSFKYFSFLSTHPKFKEVIDAAWSEESGTGSALFILAQRLKIVKAACKRLNREGFGNIQQRTKDSLARLESIQADLLRSPSDSLF</sequence>
<keyword evidence="1" id="KW-1185">Reference proteome</keyword>
<dbReference type="Proteomes" id="UP000694864">
    <property type="component" value="Chromosome 15"/>
</dbReference>
<organism evidence="1 2">
    <name type="scientific">Camelina sativa</name>
    <name type="common">False flax</name>
    <name type="synonym">Myagrum sativum</name>
    <dbReference type="NCBI Taxonomy" id="90675"/>
    <lineage>
        <taxon>Eukaryota</taxon>
        <taxon>Viridiplantae</taxon>
        <taxon>Streptophyta</taxon>
        <taxon>Embryophyta</taxon>
        <taxon>Tracheophyta</taxon>
        <taxon>Spermatophyta</taxon>
        <taxon>Magnoliopsida</taxon>
        <taxon>eudicotyledons</taxon>
        <taxon>Gunneridae</taxon>
        <taxon>Pentapetalae</taxon>
        <taxon>rosids</taxon>
        <taxon>malvids</taxon>
        <taxon>Brassicales</taxon>
        <taxon>Brassicaceae</taxon>
        <taxon>Camelineae</taxon>
        <taxon>Camelina</taxon>
    </lineage>
</organism>